<dbReference type="PRINTS" id="PR01185">
    <property type="entry name" value="INTEGRINA"/>
</dbReference>
<evidence type="ECO:0000256" key="3">
    <source>
        <dbReference type="ARBA" id="ARBA00023180"/>
    </source>
</evidence>
<dbReference type="Pfam" id="PF04773">
    <property type="entry name" value="FecR"/>
    <property type="match status" value="1"/>
</dbReference>
<dbReference type="Proteomes" id="UP000595362">
    <property type="component" value="Chromosome"/>
</dbReference>
<evidence type="ECO:0000313" key="7">
    <source>
        <dbReference type="Proteomes" id="UP000595362"/>
    </source>
</evidence>
<dbReference type="InterPro" id="IPR006860">
    <property type="entry name" value="FecR"/>
</dbReference>
<feature type="region of interest" description="Disordered" evidence="4">
    <location>
        <begin position="302"/>
        <end position="365"/>
    </location>
</feature>
<accession>A0A7T5R1Y8</accession>
<sequence>MARETFDDQSGQSGSHEGQLTVIKADGQSRISLPETDALGQGDMLRDGQDLILQGSDGRQIIIEDYFSALTPPALATTHGSLLTPELVNSFIKADALQYAAQDTANDASPVGSVREVSGDATVTHTDGSSEKITLGMEIHQGDIVETAAGGAVNIVFVDESSFAVSSNARMTIDEYIFDPAAQSGETNVSILRGIFVFTSGLIGRDDPDDVQIDTPVGSIGIRGTTIAGTINPDGESQITVVEGAIVIRNGSGEVTLDQQYETATLTGHEDQIVERGQLGTDDIKNDYGTIQSVAPTFFNTLNETDGSIDGTIPESAPAGEPAAEGAVEGTVDAPGEEAPAGEAAPLDGAAQPEPPADQDGALQDPATAEDKPVLAEYNVYNDPLQTGFDQSVALNPNNPYHQPLLGAHIMSGDSIILAPNMPPPPPPSGTTDEKIATATTGATEPPPLPPLELVVKMRVDDNAVAGSVVGIAYTTLAYPGAEMTILSAPLSASSTPMFELLHEGPGVYKIILTADGAADILSMSLGTLIGSVVIGVRLADGRTTHAQDSAVYNDFENIAAPISPPPTLNLDTISATDGVEHNGVTGKGYGFATAYLGDDNKDGNFDFAVATSVASVGFIHDDSSATLYNVPTDAALMAIAGGADLNGDGKLDMVIGLPTVSSDAGEVRIRSGQTGSSSEDNGTFGDNLGSSVALVDFDGDGFADAFAGSEEYNGGDGHIFGYQGNSSFTFTGTAGFSTFHTGSANSLIGVSMTGLADYNNDGFGDLAVAGSGSAANGFVKIFLGNDAGSDSLSFIVSTPLIGVAPGDSIPLYDLGDLDGDGRSDLLIDATAASNDAVYITYGNSGGAVGLTINSPGDMVGAGSAGDFNGDGYDDIFVAIRTGNIIDAFVIYGDPSLGASISVDPNWLVNNPGAGYHMTIDLANHGLPGTINIIGLGVGDQNGDGFEDLLISSPQFNNNDGGYFLTYGRGDPFDLAGPNPNLHTDAGPGANAPANMIASSNNDALVGSNANNIMSNLNSGNTYMNISFQGGDGNDTINLYGIGSPARVLDGGNGYDVVNLLDGGGINLKNLSELHSIEEIRFGASSAQSAIIGLNDIFSLMQSSNDLHNAGFGSRYTLRIGETGDVDAETLYLDNLVGTSQAGASTTQVSALTGLSYLGNNAGFNVYGLGSGYQLMIDQDIVVNIT</sequence>
<dbReference type="SMART" id="SM00191">
    <property type="entry name" value="Int_alpha"/>
    <property type="match status" value="4"/>
</dbReference>
<evidence type="ECO:0000256" key="1">
    <source>
        <dbReference type="ARBA" id="ARBA00022729"/>
    </source>
</evidence>
<name>A0A7T5R1Y8_9BACT</name>
<dbReference type="InterPro" id="IPR013517">
    <property type="entry name" value="FG-GAP"/>
</dbReference>
<feature type="domain" description="FecR protein" evidence="5">
    <location>
        <begin position="144"/>
        <end position="246"/>
    </location>
</feature>
<protein>
    <submittedName>
        <fullName evidence="6">VCBS repeat-containing protein</fullName>
    </submittedName>
</protein>
<dbReference type="InterPro" id="IPR028994">
    <property type="entry name" value="Integrin_alpha_N"/>
</dbReference>
<organism evidence="6 7">
    <name type="scientific">Micavibrio aeruginosavorus</name>
    <dbReference type="NCBI Taxonomy" id="349221"/>
    <lineage>
        <taxon>Bacteria</taxon>
        <taxon>Pseudomonadati</taxon>
        <taxon>Bdellovibrionota</taxon>
        <taxon>Bdellovibrionia</taxon>
        <taxon>Bdellovibrionales</taxon>
        <taxon>Pseudobdellovibrionaceae</taxon>
        <taxon>Micavibrio</taxon>
    </lineage>
</organism>
<dbReference type="AlphaFoldDB" id="A0A7T5R1Y8"/>
<dbReference type="InterPro" id="IPR000413">
    <property type="entry name" value="Integrin_alpha"/>
</dbReference>
<reference evidence="6 7" key="1">
    <citation type="submission" date="2020-07" db="EMBL/GenBank/DDBJ databases">
        <title>Huge and variable diversity of episymbiotic CPR bacteria and DPANN archaea in groundwater ecosystems.</title>
        <authorList>
            <person name="He C.Y."/>
            <person name="Keren R."/>
            <person name="Whittaker M."/>
            <person name="Farag I.F."/>
            <person name="Doudna J."/>
            <person name="Cate J.H.D."/>
            <person name="Banfield J.F."/>
        </authorList>
    </citation>
    <scope>NUCLEOTIDE SEQUENCE [LARGE SCALE GENOMIC DNA]</scope>
    <source>
        <strain evidence="6">NC_groundwater_70_Ag_B-0.1um_54_66</strain>
    </source>
</reference>
<keyword evidence="2" id="KW-0677">Repeat</keyword>
<dbReference type="PANTHER" id="PTHR38731">
    <property type="entry name" value="LIPL45-RELATED LIPOPROTEIN-RELATED"/>
    <property type="match status" value="1"/>
</dbReference>
<evidence type="ECO:0000256" key="2">
    <source>
        <dbReference type="ARBA" id="ARBA00022737"/>
    </source>
</evidence>
<gene>
    <name evidence="6" type="ORF">HYS17_11230</name>
</gene>
<evidence type="ECO:0000313" key="6">
    <source>
        <dbReference type="EMBL" id="QQG36050.1"/>
    </source>
</evidence>
<dbReference type="SUPFAM" id="SSF69318">
    <property type="entry name" value="Integrin alpha N-terminal domain"/>
    <property type="match status" value="2"/>
</dbReference>
<dbReference type="InterPro" id="IPR013519">
    <property type="entry name" value="Int_alpha_beta-p"/>
</dbReference>
<dbReference type="GO" id="GO:0008305">
    <property type="term" value="C:integrin complex"/>
    <property type="evidence" value="ECO:0007669"/>
    <property type="project" value="InterPro"/>
</dbReference>
<dbReference type="GO" id="GO:0007155">
    <property type="term" value="P:cell adhesion"/>
    <property type="evidence" value="ECO:0007669"/>
    <property type="project" value="InterPro"/>
</dbReference>
<evidence type="ECO:0000256" key="4">
    <source>
        <dbReference type="SAM" id="MobiDB-lite"/>
    </source>
</evidence>
<dbReference type="EMBL" id="CP066681">
    <property type="protein sequence ID" value="QQG36050.1"/>
    <property type="molecule type" value="Genomic_DNA"/>
</dbReference>
<dbReference type="Gene3D" id="2.130.10.130">
    <property type="entry name" value="Integrin alpha, N-terminal"/>
    <property type="match status" value="2"/>
</dbReference>
<proteinExistence type="predicted"/>
<dbReference type="Pfam" id="PF13517">
    <property type="entry name" value="FG-GAP_3"/>
    <property type="match status" value="1"/>
</dbReference>
<feature type="compositionally biased region" description="Low complexity" evidence="4">
    <location>
        <begin position="314"/>
        <end position="351"/>
    </location>
</feature>
<keyword evidence="1" id="KW-0732">Signal</keyword>
<keyword evidence="3" id="KW-0325">Glycoprotein</keyword>
<evidence type="ECO:0000259" key="5">
    <source>
        <dbReference type="Pfam" id="PF04773"/>
    </source>
</evidence>